<dbReference type="InterPro" id="IPR035976">
    <property type="entry name" value="Sushi/SCR/CCP_sf"/>
</dbReference>
<feature type="domain" description="Sushi" evidence="6">
    <location>
        <begin position="316"/>
        <end position="377"/>
    </location>
</feature>
<evidence type="ECO:0000256" key="3">
    <source>
        <dbReference type="PROSITE-ProRule" id="PRU00302"/>
    </source>
</evidence>
<keyword evidence="2" id="KW-1015">Disulfide bond</keyword>
<keyword evidence="3" id="KW-0768">Sushi</keyword>
<dbReference type="PROSITE" id="PS50825">
    <property type="entry name" value="HYR"/>
    <property type="match status" value="2"/>
</dbReference>
<dbReference type="Gene3D" id="2.10.70.10">
    <property type="entry name" value="Complement Module, domain 1"/>
    <property type="match status" value="4"/>
</dbReference>
<name>A0A2B4RLY2_STYPI</name>
<dbReference type="PANTHER" id="PTHR46343:SF2">
    <property type="entry name" value="SUSHI_VON WILLEBRAND FACTOR TYPE A_EGF_PENTRAXIN DOMAIN-CONTAINING 1"/>
    <property type="match status" value="1"/>
</dbReference>
<reference evidence="8" key="1">
    <citation type="journal article" date="2017" name="bioRxiv">
        <title>Comparative analysis of the genomes of Stylophora pistillata and Acropora digitifera provides evidence for extensive differences between species of corals.</title>
        <authorList>
            <person name="Voolstra C.R."/>
            <person name="Li Y."/>
            <person name="Liew Y.J."/>
            <person name="Baumgarten S."/>
            <person name="Zoccola D."/>
            <person name="Flot J.-F."/>
            <person name="Tambutte S."/>
            <person name="Allemand D."/>
            <person name="Aranda M."/>
        </authorList>
    </citation>
    <scope>NUCLEOTIDE SEQUENCE [LARGE SCALE GENOMIC DNA]</scope>
</reference>
<comment type="caution">
    <text evidence="3">Lacks conserved residue(s) required for the propagation of feature annotation.</text>
</comment>
<evidence type="ECO:0000313" key="8">
    <source>
        <dbReference type="Proteomes" id="UP000225706"/>
    </source>
</evidence>
<dbReference type="Proteomes" id="UP000225706">
    <property type="component" value="Unassembled WGS sequence"/>
</dbReference>
<dbReference type="SUPFAM" id="SSF57535">
    <property type="entry name" value="Complement control module/SCR domain"/>
    <property type="match status" value="5"/>
</dbReference>
<keyword evidence="1" id="KW-0677">Repeat</keyword>
<dbReference type="PANTHER" id="PTHR46343">
    <property type="entry name" value="HYR DOMAIN-CONTAINING PROTEIN"/>
    <property type="match status" value="1"/>
</dbReference>
<comment type="caution">
    <text evidence="7">The sequence shown here is derived from an EMBL/GenBank/DDBJ whole genome shotgun (WGS) entry which is preliminary data.</text>
</comment>
<evidence type="ECO:0000256" key="1">
    <source>
        <dbReference type="ARBA" id="ARBA00022737"/>
    </source>
</evidence>
<accession>A0A2B4RLY2</accession>
<evidence type="ECO:0000259" key="5">
    <source>
        <dbReference type="PROSITE" id="PS50825"/>
    </source>
</evidence>
<evidence type="ECO:0000256" key="4">
    <source>
        <dbReference type="SAM" id="MobiDB-lite"/>
    </source>
</evidence>
<feature type="domain" description="Sushi" evidence="6">
    <location>
        <begin position="98"/>
        <end position="158"/>
    </location>
</feature>
<dbReference type="InterPro" id="IPR003410">
    <property type="entry name" value="HYR_dom"/>
</dbReference>
<dbReference type="SMART" id="SM00032">
    <property type="entry name" value="CCP"/>
    <property type="match status" value="5"/>
</dbReference>
<gene>
    <name evidence="7" type="primary">Svep1</name>
    <name evidence="7" type="ORF">AWC38_SpisGene18334</name>
</gene>
<dbReference type="Pfam" id="PF02494">
    <property type="entry name" value="HYR"/>
    <property type="match status" value="2"/>
</dbReference>
<keyword evidence="8" id="KW-1185">Reference proteome</keyword>
<evidence type="ECO:0000259" key="6">
    <source>
        <dbReference type="PROSITE" id="PS50923"/>
    </source>
</evidence>
<organism evidence="7 8">
    <name type="scientific">Stylophora pistillata</name>
    <name type="common">Smooth cauliflower coral</name>
    <dbReference type="NCBI Taxonomy" id="50429"/>
    <lineage>
        <taxon>Eukaryota</taxon>
        <taxon>Metazoa</taxon>
        <taxon>Cnidaria</taxon>
        <taxon>Anthozoa</taxon>
        <taxon>Hexacorallia</taxon>
        <taxon>Scleractinia</taxon>
        <taxon>Astrocoeniina</taxon>
        <taxon>Pocilloporidae</taxon>
        <taxon>Stylophora</taxon>
    </lineage>
</organism>
<dbReference type="InterPro" id="IPR043555">
    <property type="entry name" value="SRPX-like"/>
</dbReference>
<feature type="domain" description="HYR" evidence="5">
    <location>
        <begin position="438"/>
        <end position="522"/>
    </location>
</feature>
<dbReference type="Pfam" id="PF00084">
    <property type="entry name" value="Sushi"/>
    <property type="match status" value="3"/>
</dbReference>
<evidence type="ECO:0000256" key="2">
    <source>
        <dbReference type="ARBA" id="ARBA00023157"/>
    </source>
</evidence>
<feature type="compositionally biased region" description="Low complexity" evidence="4">
    <location>
        <begin position="554"/>
        <end position="575"/>
    </location>
</feature>
<evidence type="ECO:0000313" key="7">
    <source>
        <dbReference type="EMBL" id="PFX17347.1"/>
    </source>
</evidence>
<dbReference type="PROSITE" id="PS50923">
    <property type="entry name" value="SUSHI"/>
    <property type="match status" value="2"/>
</dbReference>
<feature type="domain" description="HYR" evidence="5">
    <location>
        <begin position="157"/>
        <end position="245"/>
    </location>
</feature>
<proteinExistence type="predicted"/>
<dbReference type="InterPro" id="IPR000436">
    <property type="entry name" value="Sushi_SCR_CCP_dom"/>
</dbReference>
<feature type="region of interest" description="Disordered" evidence="4">
    <location>
        <begin position="528"/>
        <end position="583"/>
    </location>
</feature>
<dbReference type="EMBL" id="LSMT01000479">
    <property type="protein sequence ID" value="PFX17347.1"/>
    <property type="molecule type" value="Genomic_DNA"/>
</dbReference>
<protein>
    <submittedName>
        <fullName evidence="7">Sushi, von Willebrand factor type A, EGF and pentraxin domain-containing protein 1</fullName>
    </submittedName>
</protein>
<dbReference type="OrthoDB" id="10253954at2759"/>
<dbReference type="AlphaFoldDB" id="A0A2B4RLY2"/>
<sequence>MKRLEITETQRVMLKLCQLCTSFVVVKSFIHRDQERRCEALSAPDNGDITPSTCESDPRHGDTCLRTCDRGYQPVGPMDIRRENGQWSDTAGFQCRVRECQALGEVDNGQITPPICSTRPLHGQTCVYECAPGYVVNGPNSNKCDNGQWKCPFSTCKDFEDPSFGETCPSEPVNYIAEEGRITATLDLELIKPTVTDNSGEVRLSSSPQVTSPHVFPEGITTVIYEAEDPTGNKAHCYFKVSVQVLRCSVLLAPANGKFENGTCGNVYGSSCRFAYNEGYKITGSVERKCVKKSDTDEAYWKYHRHLVICIKEEKGGCWAKNVYTLLLQRINSEMWPSYNTNCFFRCNRGFEAEKGSERVTCKETGQWDGDPLQCRAITCESMKIGSVEGLEVTPRSCINSNATIPYEIQCIFTCKDGYQLKGPGLKTCTRSKILENPSCEAPVFINCPNNNEVFADRGKISTIVHWPHPTAKDNSGFEPNVILPNKQPGVEFSSGVHVIIYKAEDRKGNTAECKFKVIVSDLYASEAPKNRNRPDNKGTNGVTLSGGIPSLRTQTSSGSLQSFTSTSSDGGDSPPAVPEKSNDAFLVPGLSILSFRPL</sequence>
<dbReference type="CDD" id="cd00033">
    <property type="entry name" value="CCP"/>
    <property type="match status" value="4"/>
</dbReference>